<dbReference type="EMBL" id="LMWW01000068">
    <property type="protein sequence ID" value="KUN76165.1"/>
    <property type="molecule type" value="Genomic_DNA"/>
</dbReference>
<keyword evidence="2" id="KW-1185">Reference proteome</keyword>
<accession>A0A101SLE3</accession>
<sequence>MKDVEFVTNLLLLTEIGVRAYSQDDLDREYGSREDEWSEQQTVEVEFRETIRTMSEISSELLSGIGKRLKNQADFYSLYGAILELSRQGRLPGRSEINERLTSFMRVVVNDEARTNDEVAKQYFEAARSASNDALQRRTRIGVVKDVLTGVWDASAAERL</sequence>
<dbReference type="STRING" id="1943.AQJ64_39225"/>
<reference evidence="1 2" key="1">
    <citation type="submission" date="2015-10" db="EMBL/GenBank/DDBJ databases">
        <title>Draft genome sequence of Streptomyces griseoruber DSM 40281, type strain for the species Streptomyces griseoruber.</title>
        <authorList>
            <person name="Ruckert C."/>
            <person name="Winkler A."/>
            <person name="Kalinowski J."/>
            <person name="Kampfer P."/>
            <person name="Glaeser S."/>
        </authorList>
    </citation>
    <scope>NUCLEOTIDE SEQUENCE [LARGE SCALE GENOMIC DNA]</scope>
    <source>
        <strain evidence="1 2">DSM 40281</strain>
    </source>
</reference>
<organism evidence="1 2">
    <name type="scientific">Streptomyces griseoruber</name>
    <dbReference type="NCBI Taxonomy" id="1943"/>
    <lineage>
        <taxon>Bacteria</taxon>
        <taxon>Bacillati</taxon>
        <taxon>Actinomycetota</taxon>
        <taxon>Actinomycetes</taxon>
        <taxon>Kitasatosporales</taxon>
        <taxon>Streptomycetaceae</taxon>
        <taxon>Streptomyces</taxon>
    </lineage>
</organism>
<name>A0A101SLE3_9ACTN</name>
<dbReference type="Proteomes" id="UP000052982">
    <property type="component" value="Unassembled WGS sequence"/>
</dbReference>
<protein>
    <submittedName>
        <fullName evidence="1">Uncharacterized protein</fullName>
    </submittedName>
</protein>
<gene>
    <name evidence="1" type="ORF">AQJ64_39225</name>
</gene>
<evidence type="ECO:0000313" key="1">
    <source>
        <dbReference type="EMBL" id="KUN76165.1"/>
    </source>
</evidence>
<dbReference type="AlphaFoldDB" id="A0A101SLE3"/>
<proteinExistence type="predicted"/>
<comment type="caution">
    <text evidence="1">The sequence shown here is derived from an EMBL/GenBank/DDBJ whole genome shotgun (WGS) entry which is preliminary data.</text>
</comment>
<evidence type="ECO:0000313" key="2">
    <source>
        <dbReference type="Proteomes" id="UP000052982"/>
    </source>
</evidence>